<dbReference type="InParanoid" id="A0A1U7ZBX3"/>
<dbReference type="OrthoDB" id="1904025at2759"/>
<evidence type="ECO:0000313" key="3">
    <source>
        <dbReference type="RefSeq" id="XP_010244773.1"/>
    </source>
</evidence>
<protein>
    <submittedName>
        <fullName evidence="3">Uncharacterized protein LOC104588513</fullName>
    </submittedName>
</protein>
<dbReference type="PANTHER" id="PTHR37392">
    <property type="entry name" value="OS09G0556800 PROTEIN"/>
    <property type="match status" value="1"/>
</dbReference>
<name>A0A1U7ZBX3_NELNU</name>
<dbReference type="Proteomes" id="UP000189703">
    <property type="component" value="Unplaced"/>
</dbReference>
<evidence type="ECO:0000313" key="2">
    <source>
        <dbReference type="Proteomes" id="UP000189703"/>
    </source>
</evidence>
<gene>
    <name evidence="3" type="primary">LOC104588513</name>
</gene>
<dbReference type="OMA" id="GEGPNTK"/>
<feature type="region of interest" description="Disordered" evidence="1">
    <location>
        <begin position="304"/>
        <end position="342"/>
    </location>
</feature>
<accession>A0A1U7ZBX3</accession>
<feature type="region of interest" description="Disordered" evidence="1">
    <location>
        <begin position="201"/>
        <end position="229"/>
    </location>
</feature>
<dbReference type="KEGG" id="nnu:104588513"/>
<dbReference type="GeneID" id="104588513"/>
<keyword evidence="2" id="KW-1185">Reference proteome</keyword>
<dbReference type="eggNOG" id="ENOG502QRWY">
    <property type="taxonomic scope" value="Eukaryota"/>
</dbReference>
<dbReference type="RefSeq" id="XP_010244773.1">
    <property type="nucleotide sequence ID" value="XM_010246471.2"/>
</dbReference>
<reference evidence="3" key="1">
    <citation type="submission" date="2025-08" db="UniProtKB">
        <authorList>
            <consortium name="RefSeq"/>
        </authorList>
    </citation>
    <scope>IDENTIFICATION</scope>
</reference>
<dbReference type="PANTHER" id="PTHR37392:SF1">
    <property type="entry name" value="OS09G0556800 PROTEIN"/>
    <property type="match status" value="1"/>
</dbReference>
<organism evidence="2 3">
    <name type="scientific">Nelumbo nucifera</name>
    <name type="common">Sacred lotus</name>
    <dbReference type="NCBI Taxonomy" id="4432"/>
    <lineage>
        <taxon>Eukaryota</taxon>
        <taxon>Viridiplantae</taxon>
        <taxon>Streptophyta</taxon>
        <taxon>Embryophyta</taxon>
        <taxon>Tracheophyta</taxon>
        <taxon>Spermatophyta</taxon>
        <taxon>Magnoliopsida</taxon>
        <taxon>Proteales</taxon>
        <taxon>Nelumbonaceae</taxon>
        <taxon>Nelumbo</taxon>
    </lineage>
</organism>
<proteinExistence type="predicted"/>
<feature type="region of interest" description="Disordered" evidence="1">
    <location>
        <begin position="277"/>
        <end position="296"/>
    </location>
</feature>
<dbReference type="AlphaFoldDB" id="A0A1U7ZBX3"/>
<evidence type="ECO:0000256" key="1">
    <source>
        <dbReference type="SAM" id="MobiDB-lite"/>
    </source>
</evidence>
<sequence>MYSYTPTYYSSVHDTITSLCKNILPFSMKKKRLTGLTADQRLARQQSENLKWQQESFHRILNLIGLHKEGIIPQGEVTAFRTQLLETLIASPADLEHPTIIRDKLLFLQELFYAKCISMDEYHSSKRPLLQRLAVQGAEIEARDVIVASQAENSEEEWSVIELKDEECLMDKDRLQSTTKTKYRSPMKPIKEAASMIGFITPHKSGKSKGKNPNGNGSGALKENSFWDFPSKEKGSEARSVLMPESSSRLPIKVEKERESTEKVKKKTFRTLFQRDENVDDLEPDPDERASKSAKKQWGFDGFKKWKRSNPEDETTPLSLGERSDEHHAFSTPCPLVDSPIGEGPDTKLIKKKIHPDGSASDFFIDKVLGQNIKKELSRIQTELNTTNPNLQFSNDQIEAISTRLPVDKADLKKFFPKPWCDRYGDIVLDVVKKEFKDHVGEMESMRNAARERRGSLAKWVTFEENSENSHPNLFSGHRF</sequence>